<name>A0ABR5AA70_9BACL</name>
<dbReference type="InterPro" id="IPR004682">
    <property type="entry name" value="TRAP_DctP"/>
</dbReference>
<dbReference type="Gene3D" id="3.40.190.170">
    <property type="entry name" value="Bacterial extracellular solute-binding protein, family 7"/>
    <property type="match status" value="1"/>
</dbReference>
<proteinExistence type="predicted"/>
<organism evidence="3 4">
    <name type="scientific">Gordoniibacillus kamchatkensis</name>
    <dbReference type="NCBI Taxonomy" id="1590651"/>
    <lineage>
        <taxon>Bacteria</taxon>
        <taxon>Bacillati</taxon>
        <taxon>Bacillota</taxon>
        <taxon>Bacilli</taxon>
        <taxon>Bacillales</taxon>
        <taxon>Paenibacillaceae</taxon>
        <taxon>Gordoniibacillus</taxon>
    </lineage>
</organism>
<dbReference type="NCBIfam" id="TIGR00787">
    <property type="entry name" value="dctP"/>
    <property type="match status" value="1"/>
</dbReference>
<dbReference type="PANTHER" id="PTHR33376">
    <property type="match status" value="1"/>
</dbReference>
<feature type="chain" id="PRO_5047129633" evidence="2">
    <location>
        <begin position="22"/>
        <end position="351"/>
    </location>
</feature>
<dbReference type="RefSeq" id="WP_041052244.1">
    <property type="nucleotide sequence ID" value="NZ_JXAK01000088.1"/>
</dbReference>
<dbReference type="Proteomes" id="UP000031967">
    <property type="component" value="Unassembled WGS sequence"/>
</dbReference>
<dbReference type="InterPro" id="IPR038404">
    <property type="entry name" value="TRAP_DctP_sf"/>
</dbReference>
<dbReference type="PANTHER" id="PTHR33376:SF2">
    <property type="entry name" value="DICARBOXYLATE-BINDING PERIPLASMIC PROTEIN"/>
    <property type="match status" value="1"/>
</dbReference>
<comment type="caution">
    <text evidence="3">The sequence shown here is derived from an EMBL/GenBank/DDBJ whole genome shotgun (WGS) entry which is preliminary data.</text>
</comment>
<keyword evidence="1 2" id="KW-0732">Signal</keyword>
<reference evidence="3 4" key="1">
    <citation type="submission" date="2014-12" db="EMBL/GenBank/DDBJ databases">
        <title>Draft genome sequence of Paenibacillus kamchatkensis strain B-2647.</title>
        <authorList>
            <person name="Karlyshev A.V."/>
            <person name="Kudryashova E.B."/>
        </authorList>
    </citation>
    <scope>NUCLEOTIDE SEQUENCE [LARGE SCALE GENOMIC DNA]</scope>
    <source>
        <strain evidence="3 4">VKM B-2647</strain>
    </source>
</reference>
<keyword evidence="4" id="KW-1185">Reference proteome</keyword>
<evidence type="ECO:0000256" key="2">
    <source>
        <dbReference type="SAM" id="SignalP"/>
    </source>
</evidence>
<protein>
    <submittedName>
        <fullName evidence="3">C4-dicarboxylate ABC transporter</fullName>
    </submittedName>
</protein>
<evidence type="ECO:0000313" key="4">
    <source>
        <dbReference type="Proteomes" id="UP000031967"/>
    </source>
</evidence>
<dbReference type="CDD" id="cd13671">
    <property type="entry name" value="PBP2_TRAP_SBP_like_3"/>
    <property type="match status" value="1"/>
</dbReference>
<dbReference type="InterPro" id="IPR018389">
    <property type="entry name" value="DctP_fam"/>
</dbReference>
<dbReference type="PIRSF" id="PIRSF006470">
    <property type="entry name" value="DctB"/>
    <property type="match status" value="1"/>
</dbReference>
<sequence>MNKKLLAGTTAAMLLAGMLLAGCGAKDAGTNAAGGSGQAAGGAAKPEEKKQALTFRLADTHPPDYPTVLGDKKFAELVSQKTNGRIKIDVYPSSQLGEEKAVVEQVQLGAIEFTRVSTGVVADFSKAMGVFSLPYIFDNEAHEWKFLNSADGTKLLDSLSASKFIGLAYYDSGARNFYSRKPLKSIADLKGQKIRVIQNKINIDLMEALGASATPMPYGDVFSSLQTGVIDAAENNWPSYDTSNHYTVAKNLILDGHQRVPEVLMMSKVAFDKLSDEDKKIIKQAALDSVQYQRDEWKKFEKKSEEKIRAAGVTITEVTDAKPWQDKVKSVIDKYRADYKDVLDAIDKARK</sequence>
<accession>A0ABR5AA70</accession>
<evidence type="ECO:0000256" key="1">
    <source>
        <dbReference type="ARBA" id="ARBA00022729"/>
    </source>
</evidence>
<dbReference type="EMBL" id="JXAK01000088">
    <property type="protein sequence ID" value="KIL37909.1"/>
    <property type="molecule type" value="Genomic_DNA"/>
</dbReference>
<dbReference type="Pfam" id="PF03480">
    <property type="entry name" value="DctP"/>
    <property type="match status" value="1"/>
</dbReference>
<dbReference type="NCBIfam" id="NF037995">
    <property type="entry name" value="TRAP_S1"/>
    <property type="match status" value="1"/>
</dbReference>
<dbReference type="SUPFAM" id="SSF53850">
    <property type="entry name" value="Periplasmic binding protein-like II"/>
    <property type="match status" value="1"/>
</dbReference>
<evidence type="ECO:0000313" key="3">
    <source>
        <dbReference type="EMBL" id="KIL37909.1"/>
    </source>
</evidence>
<feature type="signal peptide" evidence="2">
    <location>
        <begin position="1"/>
        <end position="21"/>
    </location>
</feature>
<gene>
    <name evidence="3" type="ORF">SD70_29995</name>
</gene>
<dbReference type="PROSITE" id="PS51257">
    <property type="entry name" value="PROKAR_LIPOPROTEIN"/>
    <property type="match status" value="1"/>
</dbReference>